<proteinExistence type="predicted"/>
<dbReference type="SUPFAM" id="SSF52058">
    <property type="entry name" value="L domain-like"/>
    <property type="match status" value="1"/>
</dbReference>
<evidence type="ECO:0000313" key="1">
    <source>
        <dbReference type="EMBL" id="KAF9449820.1"/>
    </source>
</evidence>
<dbReference type="EMBL" id="MU151119">
    <property type="protein sequence ID" value="KAF9449820.1"/>
    <property type="molecule type" value="Genomic_DNA"/>
</dbReference>
<name>A0A9P5XFM5_9AGAR</name>
<organism evidence="1 2">
    <name type="scientific">Macrolepiota fuliginosa MF-IS2</name>
    <dbReference type="NCBI Taxonomy" id="1400762"/>
    <lineage>
        <taxon>Eukaryota</taxon>
        <taxon>Fungi</taxon>
        <taxon>Dikarya</taxon>
        <taxon>Basidiomycota</taxon>
        <taxon>Agaricomycotina</taxon>
        <taxon>Agaricomycetes</taxon>
        <taxon>Agaricomycetidae</taxon>
        <taxon>Agaricales</taxon>
        <taxon>Agaricineae</taxon>
        <taxon>Agaricaceae</taxon>
        <taxon>Macrolepiota</taxon>
    </lineage>
</organism>
<protein>
    <submittedName>
        <fullName evidence="1">Uncharacterized protein</fullName>
    </submittedName>
</protein>
<reference evidence="1" key="1">
    <citation type="submission" date="2020-11" db="EMBL/GenBank/DDBJ databases">
        <authorList>
            <consortium name="DOE Joint Genome Institute"/>
            <person name="Ahrendt S."/>
            <person name="Riley R."/>
            <person name="Andreopoulos W."/>
            <person name="Labutti K."/>
            <person name="Pangilinan J."/>
            <person name="Ruiz-Duenas F.J."/>
            <person name="Barrasa J.M."/>
            <person name="Sanchez-Garcia M."/>
            <person name="Camarero S."/>
            <person name="Miyauchi S."/>
            <person name="Serrano A."/>
            <person name="Linde D."/>
            <person name="Babiker R."/>
            <person name="Drula E."/>
            <person name="Ayuso-Fernandez I."/>
            <person name="Pacheco R."/>
            <person name="Padilla G."/>
            <person name="Ferreira P."/>
            <person name="Barriuso J."/>
            <person name="Kellner H."/>
            <person name="Castanera R."/>
            <person name="Alfaro M."/>
            <person name="Ramirez L."/>
            <person name="Pisabarro A.G."/>
            <person name="Kuo A."/>
            <person name="Tritt A."/>
            <person name="Lipzen A."/>
            <person name="He G."/>
            <person name="Yan M."/>
            <person name="Ng V."/>
            <person name="Cullen D."/>
            <person name="Martin F."/>
            <person name="Rosso M.-N."/>
            <person name="Henrissat B."/>
            <person name="Hibbett D."/>
            <person name="Martinez A.T."/>
            <person name="Grigoriev I.V."/>
        </authorList>
    </citation>
    <scope>NUCLEOTIDE SEQUENCE</scope>
    <source>
        <strain evidence="1">MF-IS2</strain>
    </source>
</reference>
<evidence type="ECO:0000313" key="2">
    <source>
        <dbReference type="Proteomes" id="UP000807342"/>
    </source>
</evidence>
<dbReference type="AlphaFoldDB" id="A0A9P5XFM5"/>
<dbReference type="OrthoDB" id="3145912at2759"/>
<dbReference type="Proteomes" id="UP000807342">
    <property type="component" value="Unassembled WGS sequence"/>
</dbReference>
<keyword evidence="2" id="KW-1185">Reference proteome</keyword>
<comment type="caution">
    <text evidence="1">The sequence shown here is derived from an EMBL/GenBank/DDBJ whole genome shotgun (WGS) entry which is preliminary data.</text>
</comment>
<sequence length="293" mass="32996">MSPQPQRFPFNNLPLELQREIFLAGALDGMYNATRIVRVSKKAYSWILPIIYNMVTLGSDDTALFMRTLASKPAEFFATHVKCLCLSASVKPNDAERILSTCTGVKILAFWVDYLSAFPDSSISPLISPLSLRRLSIEAQHLYSMCQSTPKPSGGLDRSWYTHLTHLDVVFWHPSYTLPYLSNFPSLTHVGIWHPNGLVDDDVIQPVLDSCKRLEILLVVVDEGDLDLIQNPLTSQDPRVVLMPYPSTVILDWEALFTGKPSTWARAKEARIANAKMKRVSDCNPERPHRVIS</sequence>
<accession>A0A9P5XFM5</accession>
<dbReference type="Gene3D" id="3.80.10.10">
    <property type="entry name" value="Ribonuclease Inhibitor"/>
    <property type="match status" value="1"/>
</dbReference>
<dbReference type="InterPro" id="IPR032675">
    <property type="entry name" value="LRR_dom_sf"/>
</dbReference>
<gene>
    <name evidence="1" type="ORF">P691DRAFT_519853</name>
</gene>